<dbReference type="Proteomes" id="UP001366060">
    <property type="component" value="Unassembled WGS sequence"/>
</dbReference>
<protein>
    <submittedName>
        <fullName evidence="1">Catalase</fullName>
    </submittedName>
</protein>
<accession>A0ABU9HHA6</accession>
<gene>
    <name evidence="1" type="ORF">V6255_19075</name>
</gene>
<comment type="caution">
    <text evidence="1">The sequence shown here is derived from an EMBL/GenBank/DDBJ whole genome shotgun (WGS) entry which is preliminary data.</text>
</comment>
<feature type="non-terminal residue" evidence="1">
    <location>
        <position position="1"/>
    </location>
</feature>
<dbReference type="EMBL" id="JBAKBA010000455">
    <property type="protein sequence ID" value="MEL0661198.1"/>
    <property type="molecule type" value="Genomic_DNA"/>
</dbReference>
<feature type="non-terminal residue" evidence="1">
    <location>
        <position position="69"/>
    </location>
</feature>
<reference evidence="1 2" key="1">
    <citation type="submission" date="2024-02" db="EMBL/GenBank/DDBJ databases">
        <title>Bacteria isolated from the canopy kelp, Nereocystis luetkeana.</title>
        <authorList>
            <person name="Pfister C.A."/>
            <person name="Younker I.T."/>
            <person name="Light S.H."/>
        </authorList>
    </citation>
    <scope>NUCLEOTIDE SEQUENCE [LARGE SCALE GENOMIC DNA]</scope>
    <source>
        <strain evidence="1 2">TI.2.07</strain>
    </source>
</reference>
<name>A0ABU9HHA6_9GAMM</name>
<evidence type="ECO:0000313" key="2">
    <source>
        <dbReference type="Proteomes" id="UP001366060"/>
    </source>
</evidence>
<organism evidence="1 2">
    <name type="scientific">Psychromonas arctica</name>
    <dbReference type="NCBI Taxonomy" id="168275"/>
    <lineage>
        <taxon>Bacteria</taxon>
        <taxon>Pseudomonadati</taxon>
        <taxon>Pseudomonadota</taxon>
        <taxon>Gammaproteobacteria</taxon>
        <taxon>Alteromonadales</taxon>
        <taxon>Psychromonadaceae</taxon>
        <taxon>Psychromonas</taxon>
    </lineage>
</organism>
<evidence type="ECO:0000313" key="1">
    <source>
        <dbReference type="EMBL" id="MEL0661198.1"/>
    </source>
</evidence>
<proteinExistence type="predicted"/>
<keyword evidence="2" id="KW-1185">Reference proteome</keyword>
<dbReference type="InterPro" id="IPR020835">
    <property type="entry name" value="Catalase_sf"/>
</dbReference>
<dbReference type="Gene3D" id="2.40.180.10">
    <property type="entry name" value="Catalase core domain"/>
    <property type="match status" value="1"/>
</dbReference>
<dbReference type="SUPFAM" id="SSF56634">
    <property type="entry name" value="Heme-dependent catalase-like"/>
    <property type="match status" value="1"/>
</dbReference>
<sequence length="69" mass="7844">PNHQQLPINRPKVVVFNYNQAGVGNVGNTQSDINYQPTYEGVTQHVKARHSETPLTWSVQQKAIHKELH</sequence>